<proteinExistence type="predicted"/>
<reference evidence="7" key="1">
    <citation type="submission" date="2023-03" db="EMBL/GenBank/DDBJ databases">
        <title>Chromosome-level genomes of two armyworms, Mythimna separata and Mythimna loreyi, provide insights into the biosynthesis and reception of sex pheromones.</title>
        <authorList>
            <person name="Zhao H."/>
        </authorList>
    </citation>
    <scope>NUCLEOTIDE SEQUENCE</scope>
    <source>
        <strain evidence="7">BeijingLab</strain>
        <tissue evidence="7">Pupa</tissue>
    </source>
</reference>
<feature type="domain" description="Ig-like" evidence="6">
    <location>
        <begin position="562"/>
        <end position="651"/>
    </location>
</feature>
<keyword evidence="4" id="KW-1015">Disulfide bond</keyword>
<dbReference type="InterPro" id="IPR013783">
    <property type="entry name" value="Ig-like_fold"/>
</dbReference>
<organism evidence="7 8">
    <name type="scientific">Mythimna separata</name>
    <name type="common">Oriental armyworm</name>
    <name type="synonym">Pseudaletia separata</name>
    <dbReference type="NCBI Taxonomy" id="271217"/>
    <lineage>
        <taxon>Eukaryota</taxon>
        <taxon>Metazoa</taxon>
        <taxon>Ecdysozoa</taxon>
        <taxon>Arthropoda</taxon>
        <taxon>Hexapoda</taxon>
        <taxon>Insecta</taxon>
        <taxon>Pterygota</taxon>
        <taxon>Neoptera</taxon>
        <taxon>Endopterygota</taxon>
        <taxon>Lepidoptera</taxon>
        <taxon>Glossata</taxon>
        <taxon>Ditrysia</taxon>
        <taxon>Noctuoidea</taxon>
        <taxon>Noctuidae</taxon>
        <taxon>Noctuinae</taxon>
        <taxon>Hadenini</taxon>
        <taxon>Mythimna</taxon>
    </lineage>
</organism>
<dbReference type="GO" id="GO:0005886">
    <property type="term" value="C:plasma membrane"/>
    <property type="evidence" value="ECO:0007669"/>
    <property type="project" value="TreeGrafter"/>
</dbReference>
<dbReference type="PROSITE" id="PS50835">
    <property type="entry name" value="IG_LIKE"/>
    <property type="match status" value="5"/>
</dbReference>
<comment type="subcellular location">
    <subcellularLocation>
        <location evidence="1">Secreted</location>
    </subcellularLocation>
</comment>
<dbReference type="PANTHER" id="PTHR45080:SF8">
    <property type="entry name" value="IG-LIKE DOMAIN-CONTAINING PROTEIN"/>
    <property type="match status" value="1"/>
</dbReference>
<dbReference type="InterPro" id="IPR036179">
    <property type="entry name" value="Ig-like_dom_sf"/>
</dbReference>
<dbReference type="PANTHER" id="PTHR45080">
    <property type="entry name" value="CONTACTIN 5"/>
    <property type="match status" value="1"/>
</dbReference>
<evidence type="ECO:0000256" key="5">
    <source>
        <dbReference type="ARBA" id="ARBA00023319"/>
    </source>
</evidence>
<dbReference type="SMART" id="SM00409">
    <property type="entry name" value="IG"/>
    <property type="match status" value="5"/>
</dbReference>
<evidence type="ECO:0000256" key="2">
    <source>
        <dbReference type="ARBA" id="ARBA00022525"/>
    </source>
</evidence>
<dbReference type="InterPro" id="IPR003599">
    <property type="entry name" value="Ig_sub"/>
</dbReference>
<dbReference type="Pfam" id="PF13927">
    <property type="entry name" value="Ig_3"/>
    <property type="match status" value="2"/>
</dbReference>
<sequence>MQEELDVIKLNLPTALSTSSNTDITNYVLVPFNDPDVGEPTVVLTLRELLSSLNAVTASGGHECPENVLAGVEKALQISKPQSNIFVFTDAYAKDVDKLGSIENLCRSTRSQVVIFLSGFCLSQSSPAVSEQVYYDVAKACSGAVIHFDPATLRQAFKYIKEVINVEWTDVIGYDTFTEYKELSFTVDSFTKTVLLVVSGDSPRLELSTPDSSDGTVENILDTRRTQVFRLKQPSIGEHIAKIRCRNKTSVVLYKRYELPLRFGFSTMLPRSMSETSRRPMPGRNNKILIDASQSNITLEAIEMRIANEKQKTSLVFEETHSTGVYLTDTFIEPDKVFCIWVKGYDTSTNEEINGLSENFIPQKGLATDSRWTNPQSEMLDADPLIDFGKNATFACKVTAYPEPNVLWEDDNGTTYSSETVLLEIPSLYISYVSIDNVTVNSTIYCKSKNSEGEDSHSLNVYVNRPYIFDVIQKPSDQTIEYGSEGKLYCEVSAYPPAETKWFHNDTEVTPSDDLQVDLETNSLWIKNMTVSHIGEYKCELTNEANSQTYSAFVTISGIEAPQIEVDNTNVTLKLGDWSYLECRIIKGKPEPVIAWTFKSENGFEFGSLPDGVAADDGKLKIASAQSEHKGVYRCDATNIEGHHSADVTVQLQYAPSISNDAESRVVTVKEEDDVVLPCEVDAAPAASVRWEMSQGDVIMTLDARHTTDHRNSHRFKALWKDSGNYHCIAENNIGKAQKTIEVNVLVAPYIEAPKHKTVVARTGDNVALPCNVLFGNPVPSTKWEFIAPDSHTKVLNRSNSSNLLYLNNVSYINEGSYLCIADNDVGTDSINIYVKIQ</sequence>
<keyword evidence="3" id="KW-0732">Signal</keyword>
<dbReference type="EMBL" id="JARGEI010000007">
    <property type="protein sequence ID" value="KAJ8728638.1"/>
    <property type="molecule type" value="Genomic_DNA"/>
</dbReference>
<name>A0AAD7YUP2_MYTSE</name>
<dbReference type="InterPro" id="IPR056861">
    <property type="entry name" value="HMCN1-like_VWA"/>
</dbReference>
<comment type="caution">
    <text evidence="7">The sequence shown here is derived from an EMBL/GenBank/DDBJ whole genome shotgun (WGS) entry which is preliminary data.</text>
</comment>
<keyword evidence="2" id="KW-0964">Secreted</keyword>
<evidence type="ECO:0000256" key="1">
    <source>
        <dbReference type="ARBA" id="ARBA00004613"/>
    </source>
</evidence>
<feature type="domain" description="Ig-like" evidence="6">
    <location>
        <begin position="375"/>
        <end position="462"/>
    </location>
</feature>
<keyword evidence="5" id="KW-0393">Immunoglobulin domain</keyword>
<protein>
    <recommendedName>
        <fullName evidence="6">Ig-like domain-containing protein</fullName>
    </recommendedName>
</protein>
<dbReference type="InterPro" id="IPR007110">
    <property type="entry name" value="Ig-like_dom"/>
</dbReference>
<feature type="domain" description="Ig-like" evidence="6">
    <location>
        <begin position="749"/>
        <end position="838"/>
    </location>
</feature>
<evidence type="ECO:0000256" key="3">
    <source>
        <dbReference type="ARBA" id="ARBA00022729"/>
    </source>
</evidence>
<dbReference type="AlphaFoldDB" id="A0AAD7YUP2"/>
<dbReference type="GO" id="GO:0007156">
    <property type="term" value="P:homophilic cell adhesion via plasma membrane adhesion molecules"/>
    <property type="evidence" value="ECO:0007669"/>
    <property type="project" value="TreeGrafter"/>
</dbReference>
<evidence type="ECO:0000259" key="6">
    <source>
        <dbReference type="PROSITE" id="PS50835"/>
    </source>
</evidence>
<dbReference type="Pfam" id="PF25106">
    <property type="entry name" value="VWA_4"/>
    <property type="match status" value="1"/>
</dbReference>
<dbReference type="Proteomes" id="UP001231518">
    <property type="component" value="Chromosome 19"/>
</dbReference>
<feature type="domain" description="Ig-like" evidence="6">
    <location>
        <begin position="656"/>
        <end position="744"/>
    </location>
</feature>
<accession>A0AAD7YUP2</accession>
<evidence type="ECO:0000256" key="4">
    <source>
        <dbReference type="ARBA" id="ARBA00023157"/>
    </source>
</evidence>
<dbReference type="FunFam" id="2.60.40.10:FF:000107">
    <property type="entry name" value="Myosin, light chain kinase a"/>
    <property type="match status" value="1"/>
</dbReference>
<dbReference type="InterPro" id="IPR003598">
    <property type="entry name" value="Ig_sub2"/>
</dbReference>
<dbReference type="InterPro" id="IPR013098">
    <property type="entry name" value="Ig_I-set"/>
</dbReference>
<dbReference type="SMART" id="SM00408">
    <property type="entry name" value="IGc2"/>
    <property type="match status" value="5"/>
</dbReference>
<dbReference type="SUPFAM" id="SSF48726">
    <property type="entry name" value="Immunoglobulin"/>
    <property type="match status" value="5"/>
</dbReference>
<dbReference type="InterPro" id="IPR050958">
    <property type="entry name" value="Cell_Adh-Cytoskel_Orgn"/>
</dbReference>
<dbReference type="Gene3D" id="2.60.40.10">
    <property type="entry name" value="Immunoglobulins"/>
    <property type="match status" value="5"/>
</dbReference>
<feature type="domain" description="Ig-like" evidence="6">
    <location>
        <begin position="466"/>
        <end position="555"/>
    </location>
</feature>
<dbReference type="Pfam" id="PF07679">
    <property type="entry name" value="I-set"/>
    <property type="match status" value="3"/>
</dbReference>
<gene>
    <name evidence="7" type="ORF">PYW07_006334</name>
</gene>
<evidence type="ECO:0000313" key="7">
    <source>
        <dbReference type="EMBL" id="KAJ8728638.1"/>
    </source>
</evidence>
<evidence type="ECO:0000313" key="8">
    <source>
        <dbReference type="Proteomes" id="UP001231518"/>
    </source>
</evidence>
<keyword evidence="8" id="KW-1185">Reference proteome</keyword>